<protein>
    <submittedName>
        <fullName evidence="12">F0F1 ATP synthase subunit A</fullName>
    </submittedName>
</protein>
<comment type="similarity">
    <text evidence="2">Belongs to the ATPase A chain family.</text>
</comment>
<evidence type="ECO:0000313" key="12">
    <source>
        <dbReference type="EMBL" id="MBM3276041.1"/>
    </source>
</evidence>
<evidence type="ECO:0000256" key="3">
    <source>
        <dbReference type="ARBA" id="ARBA00022448"/>
    </source>
</evidence>
<dbReference type="GO" id="GO:0045259">
    <property type="term" value="C:proton-transporting ATP synthase complex"/>
    <property type="evidence" value="ECO:0007669"/>
    <property type="project" value="UniProtKB-KW"/>
</dbReference>
<keyword evidence="8" id="KW-0406">Ion transport</keyword>
<name>A0A937X4R2_9BACT</name>
<keyword evidence="7 11" id="KW-1133">Transmembrane helix</keyword>
<reference evidence="12 13" key="1">
    <citation type="submission" date="2019-03" db="EMBL/GenBank/DDBJ databases">
        <title>Lake Tanganyika Metagenome-Assembled Genomes (MAGs).</title>
        <authorList>
            <person name="Tran P."/>
        </authorList>
    </citation>
    <scope>NUCLEOTIDE SEQUENCE [LARGE SCALE GENOMIC DNA]</scope>
    <source>
        <strain evidence="12">K_DeepCast_65m_m2_236</strain>
    </source>
</reference>
<dbReference type="Pfam" id="PF00119">
    <property type="entry name" value="ATP-synt_A"/>
    <property type="match status" value="1"/>
</dbReference>
<keyword evidence="3" id="KW-0813">Transport</keyword>
<evidence type="ECO:0000256" key="11">
    <source>
        <dbReference type="SAM" id="Phobius"/>
    </source>
</evidence>
<comment type="subcellular location">
    <subcellularLocation>
        <location evidence="1">Membrane</location>
        <topology evidence="1">Multi-pass membrane protein</topology>
    </subcellularLocation>
</comment>
<evidence type="ECO:0000256" key="9">
    <source>
        <dbReference type="ARBA" id="ARBA00023136"/>
    </source>
</evidence>
<keyword evidence="5 11" id="KW-0812">Transmembrane</keyword>
<dbReference type="InterPro" id="IPR035908">
    <property type="entry name" value="F0_ATP_A_sf"/>
</dbReference>
<evidence type="ECO:0000313" key="13">
    <source>
        <dbReference type="Proteomes" id="UP000703893"/>
    </source>
</evidence>
<sequence length="92" mass="10179">KGIAYLKHYFQPQWWLFPFLVIEDVAKPLSLALRLFSNVTAGHVIIGVLLLLAPWFVPMPLMGLEIFVGAVQAFIFAALSASYIGAAISHDH</sequence>
<evidence type="ECO:0000256" key="1">
    <source>
        <dbReference type="ARBA" id="ARBA00004141"/>
    </source>
</evidence>
<gene>
    <name evidence="12" type="ORF">FJZ00_12890</name>
</gene>
<evidence type="ECO:0000256" key="8">
    <source>
        <dbReference type="ARBA" id="ARBA00023065"/>
    </source>
</evidence>
<evidence type="ECO:0000256" key="5">
    <source>
        <dbReference type="ARBA" id="ARBA00022692"/>
    </source>
</evidence>
<feature type="transmembrane region" description="Helical" evidence="11">
    <location>
        <begin position="63"/>
        <end position="86"/>
    </location>
</feature>
<keyword evidence="4" id="KW-0138">CF(0)</keyword>
<feature type="non-terminal residue" evidence="12">
    <location>
        <position position="1"/>
    </location>
</feature>
<dbReference type="SUPFAM" id="SSF81336">
    <property type="entry name" value="F1F0 ATP synthase subunit A"/>
    <property type="match status" value="1"/>
</dbReference>
<dbReference type="GO" id="GO:0046933">
    <property type="term" value="F:proton-transporting ATP synthase activity, rotational mechanism"/>
    <property type="evidence" value="ECO:0007669"/>
    <property type="project" value="TreeGrafter"/>
</dbReference>
<accession>A0A937X4R2</accession>
<evidence type="ECO:0000256" key="7">
    <source>
        <dbReference type="ARBA" id="ARBA00022989"/>
    </source>
</evidence>
<dbReference type="PANTHER" id="PTHR42823:SF3">
    <property type="entry name" value="ATP SYNTHASE SUBUNIT A, CHLOROPLASTIC"/>
    <property type="match status" value="1"/>
</dbReference>
<dbReference type="InterPro" id="IPR045082">
    <property type="entry name" value="ATP_syn_F0_a_bact/chloroplast"/>
</dbReference>
<keyword evidence="9 11" id="KW-0472">Membrane</keyword>
<dbReference type="PANTHER" id="PTHR42823">
    <property type="entry name" value="ATP SYNTHASE SUBUNIT A, CHLOROPLASTIC"/>
    <property type="match status" value="1"/>
</dbReference>
<keyword evidence="10" id="KW-0066">ATP synthesis</keyword>
<dbReference type="EMBL" id="VGJX01000833">
    <property type="protein sequence ID" value="MBM3276041.1"/>
    <property type="molecule type" value="Genomic_DNA"/>
</dbReference>
<dbReference type="CDD" id="cd00310">
    <property type="entry name" value="ATP-synt_Fo_a_6"/>
    <property type="match status" value="1"/>
</dbReference>
<dbReference type="InterPro" id="IPR000568">
    <property type="entry name" value="ATP_synth_F0_asu"/>
</dbReference>
<evidence type="ECO:0000256" key="4">
    <source>
        <dbReference type="ARBA" id="ARBA00022547"/>
    </source>
</evidence>
<evidence type="ECO:0000256" key="2">
    <source>
        <dbReference type="ARBA" id="ARBA00006810"/>
    </source>
</evidence>
<dbReference type="PRINTS" id="PR00123">
    <property type="entry name" value="ATPASEA"/>
</dbReference>
<evidence type="ECO:0000256" key="10">
    <source>
        <dbReference type="ARBA" id="ARBA00023310"/>
    </source>
</evidence>
<organism evidence="12 13">
    <name type="scientific">Candidatus Tanganyikabacteria bacterium</name>
    <dbReference type="NCBI Taxonomy" id="2961651"/>
    <lineage>
        <taxon>Bacteria</taxon>
        <taxon>Bacillati</taxon>
        <taxon>Candidatus Sericytochromatia</taxon>
        <taxon>Candidatus Tanganyikabacteria</taxon>
    </lineage>
</organism>
<dbReference type="Proteomes" id="UP000703893">
    <property type="component" value="Unassembled WGS sequence"/>
</dbReference>
<dbReference type="GO" id="GO:0042777">
    <property type="term" value="P:proton motive force-driven plasma membrane ATP synthesis"/>
    <property type="evidence" value="ECO:0007669"/>
    <property type="project" value="TreeGrafter"/>
</dbReference>
<dbReference type="Gene3D" id="1.20.120.220">
    <property type="entry name" value="ATP synthase, F0 complex, subunit A"/>
    <property type="match status" value="1"/>
</dbReference>
<dbReference type="InterPro" id="IPR023011">
    <property type="entry name" value="ATP_synth_F0_asu_AS"/>
</dbReference>
<proteinExistence type="inferred from homology"/>
<dbReference type="AlphaFoldDB" id="A0A937X4R2"/>
<evidence type="ECO:0000256" key="6">
    <source>
        <dbReference type="ARBA" id="ARBA00022781"/>
    </source>
</evidence>
<dbReference type="PROSITE" id="PS00449">
    <property type="entry name" value="ATPASE_A"/>
    <property type="match status" value="1"/>
</dbReference>
<dbReference type="GO" id="GO:0005886">
    <property type="term" value="C:plasma membrane"/>
    <property type="evidence" value="ECO:0007669"/>
    <property type="project" value="TreeGrafter"/>
</dbReference>
<comment type="caution">
    <text evidence="12">The sequence shown here is derived from an EMBL/GenBank/DDBJ whole genome shotgun (WGS) entry which is preliminary data.</text>
</comment>
<feature type="transmembrane region" description="Helical" evidence="11">
    <location>
        <begin position="35"/>
        <end position="57"/>
    </location>
</feature>
<keyword evidence="6" id="KW-0375">Hydrogen ion transport</keyword>